<reference evidence="2 3" key="1">
    <citation type="submission" date="2013-09" db="EMBL/GenBank/DDBJ databases">
        <title>Whole genome shotgun sequence of Vibrio proteolyticus NBRC 13287.</title>
        <authorList>
            <person name="Isaki S."/>
            <person name="Hosoyama A."/>
            <person name="Numata M."/>
            <person name="Hashimoto M."/>
            <person name="Hosoyama Y."/>
            <person name="Tsuchikane K."/>
            <person name="Noguchi M."/>
            <person name="Hirakata S."/>
            <person name="Ichikawa N."/>
            <person name="Ohji S."/>
            <person name="Yamazoe A."/>
            <person name="Fujita N."/>
        </authorList>
    </citation>
    <scope>NUCLEOTIDE SEQUENCE [LARGE SCALE GENOMIC DNA]</scope>
    <source>
        <strain evidence="2 3">NBRC 13287</strain>
    </source>
</reference>
<evidence type="ECO:0000313" key="3">
    <source>
        <dbReference type="Proteomes" id="UP000016570"/>
    </source>
</evidence>
<feature type="compositionally biased region" description="Basic and acidic residues" evidence="1">
    <location>
        <begin position="8"/>
        <end position="21"/>
    </location>
</feature>
<dbReference type="Proteomes" id="UP000016570">
    <property type="component" value="Unassembled WGS sequence"/>
</dbReference>
<proteinExistence type="predicted"/>
<dbReference type="eggNOG" id="COG5662">
    <property type="taxonomic scope" value="Bacteria"/>
</dbReference>
<evidence type="ECO:0000256" key="1">
    <source>
        <dbReference type="SAM" id="MobiDB-lite"/>
    </source>
</evidence>
<name>U3B7U0_VIBPR</name>
<evidence type="ECO:0008006" key="4">
    <source>
        <dbReference type="Google" id="ProtNLM"/>
    </source>
</evidence>
<dbReference type="AlphaFoldDB" id="U3B7U0"/>
<sequence length="241" mass="26465">MDDLEFRRRIMSDPKDRDKQVQDAMKSSDANKKFADDILDLDARLAKAMTVPVPDDLADRILFNQSSSPDNVVRPNFAKRAMAMAASIAFVFGLLVGQINWGNLVVSPAQASLADMAVKHVIDESAFVDNVDEQVSSTQINAKMQPFSYHMDSAFPYHVYYLNHCGFGHSNAVHMVFQGDKGKVTLFLTGLPAPKQESFEKDGMSGVIEPIGNTSLILVGEKGEDVTKIAEKIAKMIKPAA</sequence>
<dbReference type="STRING" id="1219065.VPR01S_02_01650"/>
<gene>
    <name evidence="2" type="ORF">VPR01S_02_01650</name>
</gene>
<dbReference type="RefSeq" id="WP_021703905.1">
    <property type="nucleotide sequence ID" value="NZ_BATJ01000002.1"/>
</dbReference>
<dbReference type="Pfam" id="PF11859">
    <property type="entry name" value="DUF3379"/>
    <property type="match status" value="1"/>
</dbReference>
<dbReference type="InterPro" id="IPR021806">
    <property type="entry name" value="DUF3379"/>
</dbReference>
<organism evidence="2 3">
    <name type="scientific">Vibrio proteolyticus NBRC 13287</name>
    <dbReference type="NCBI Taxonomy" id="1219065"/>
    <lineage>
        <taxon>Bacteria</taxon>
        <taxon>Pseudomonadati</taxon>
        <taxon>Pseudomonadota</taxon>
        <taxon>Gammaproteobacteria</taxon>
        <taxon>Vibrionales</taxon>
        <taxon>Vibrionaceae</taxon>
        <taxon>Vibrio</taxon>
    </lineage>
</organism>
<evidence type="ECO:0000313" key="2">
    <source>
        <dbReference type="EMBL" id="GAD65914.1"/>
    </source>
</evidence>
<comment type="caution">
    <text evidence="2">The sequence shown here is derived from an EMBL/GenBank/DDBJ whole genome shotgun (WGS) entry which is preliminary data.</text>
</comment>
<keyword evidence="3" id="KW-1185">Reference proteome</keyword>
<feature type="region of interest" description="Disordered" evidence="1">
    <location>
        <begin position="8"/>
        <end position="28"/>
    </location>
</feature>
<accession>U3B7U0</accession>
<protein>
    <recommendedName>
        <fullName evidence="4">DUF3379 domain-containing protein</fullName>
    </recommendedName>
</protein>
<dbReference type="EMBL" id="BATJ01000002">
    <property type="protein sequence ID" value="GAD65914.1"/>
    <property type="molecule type" value="Genomic_DNA"/>
</dbReference>